<feature type="compositionally biased region" description="Polar residues" evidence="5">
    <location>
        <begin position="128"/>
        <end position="141"/>
    </location>
</feature>
<keyword evidence="2" id="KW-0479">Metal-binding</keyword>
<keyword evidence="3" id="KW-0862">Zinc</keyword>
<protein>
    <submittedName>
        <fullName evidence="7">GFA family protein</fullName>
    </submittedName>
</protein>
<organism evidence="7 8">
    <name type="scientific">Litoribacillus peritrichatus</name>
    <dbReference type="NCBI Taxonomy" id="718191"/>
    <lineage>
        <taxon>Bacteria</taxon>
        <taxon>Pseudomonadati</taxon>
        <taxon>Pseudomonadota</taxon>
        <taxon>Gammaproteobacteria</taxon>
        <taxon>Oceanospirillales</taxon>
        <taxon>Oceanospirillaceae</taxon>
        <taxon>Litoribacillus</taxon>
    </lineage>
</organism>
<dbReference type="PANTHER" id="PTHR33337">
    <property type="entry name" value="GFA DOMAIN-CONTAINING PROTEIN"/>
    <property type="match status" value="1"/>
</dbReference>
<reference evidence="8" key="1">
    <citation type="journal article" date="2019" name="Int. J. Syst. Evol. Microbiol.">
        <title>The Global Catalogue of Microorganisms (GCM) 10K type strain sequencing project: providing services to taxonomists for standard genome sequencing and annotation.</title>
        <authorList>
            <consortium name="The Broad Institute Genomics Platform"/>
            <consortium name="The Broad Institute Genome Sequencing Center for Infectious Disease"/>
            <person name="Wu L."/>
            <person name="Ma J."/>
        </authorList>
    </citation>
    <scope>NUCLEOTIDE SEQUENCE [LARGE SCALE GENOMIC DNA]</scope>
    <source>
        <strain evidence="8">JCM 17551</strain>
    </source>
</reference>
<comment type="caution">
    <text evidence="7">The sequence shown here is derived from an EMBL/GenBank/DDBJ whole genome shotgun (WGS) entry which is preliminary data.</text>
</comment>
<dbReference type="Gene3D" id="3.90.1590.10">
    <property type="entry name" value="glutathione-dependent formaldehyde- activating enzyme (gfa)"/>
    <property type="match status" value="1"/>
</dbReference>
<evidence type="ECO:0000313" key="8">
    <source>
        <dbReference type="Proteomes" id="UP001501565"/>
    </source>
</evidence>
<feature type="domain" description="CENP-V/GFA" evidence="6">
    <location>
        <begin position="3"/>
        <end position="117"/>
    </location>
</feature>
<dbReference type="InterPro" id="IPR006913">
    <property type="entry name" value="CENP-V/GFA"/>
</dbReference>
<name>A0ABP7MRS3_9GAMM</name>
<evidence type="ECO:0000256" key="2">
    <source>
        <dbReference type="ARBA" id="ARBA00022723"/>
    </source>
</evidence>
<accession>A0ABP7MRS3</accession>
<dbReference type="EMBL" id="BAABBN010000007">
    <property type="protein sequence ID" value="GAA3928368.1"/>
    <property type="molecule type" value="Genomic_DNA"/>
</dbReference>
<gene>
    <name evidence="7" type="ORF">GCM10022277_26100</name>
</gene>
<evidence type="ECO:0000256" key="5">
    <source>
        <dbReference type="SAM" id="MobiDB-lite"/>
    </source>
</evidence>
<comment type="similarity">
    <text evidence="1">Belongs to the Gfa family.</text>
</comment>
<feature type="region of interest" description="Disordered" evidence="5">
    <location>
        <begin position="121"/>
        <end position="141"/>
    </location>
</feature>
<evidence type="ECO:0000313" key="7">
    <source>
        <dbReference type="EMBL" id="GAA3928368.1"/>
    </source>
</evidence>
<dbReference type="RefSeq" id="WP_344798978.1">
    <property type="nucleotide sequence ID" value="NZ_BAABBN010000007.1"/>
</dbReference>
<proteinExistence type="inferred from homology"/>
<dbReference type="InterPro" id="IPR011057">
    <property type="entry name" value="Mss4-like_sf"/>
</dbReference>
<keyword evidence="8" id="KW-1185">Reference proteome</keyword>
<dbReference type="Proteomes" id="UP001501565">
    <property type="component" value="Unassembled WGS sequence"/>
</dbReference>
<dbReference type="SUPFAM" id="SSF51316">
    <property type="entry name" value="Mss4-like"/>
    <property type="match status" value="1"/>
</dbReference>
<dbReference type="PANTHER" id="PTHR33337:SF40">
    <property type="entry name" value="CENP-V_GFA DOMAIN-CONTAINING PROTEIN-RELATED"/>
    <property type="match status" value="1"/>
</dbReference>
<evidence type="ECO:0000256" key="4">
    <source>
        <dbReference type="ARBA" id="ARBA00023239"/>
    </source>
</evidence>
<evidence type="ECO:0000259" key="6">
    <source>
        <dbReference type="PROSITE" id="PS51891"/>
    </source>
</evidence>
<dbReference type="PROSITE" id="PS51891">
    <property type="entry name" value="CENP_V_GFA"/>
    <property type="match status" value="1"/>
</dbReference>
<keyword evidence="4" id="KW-0456">Lyase</keyword>
<sequence length="141" mass="14951">MAITGGCFCGQIGYQVQGKLKDARSCHCSKCRKVFSAQASAYAVVDASEFQWLKGESLLTSYTSQEGFGLQFCKVCGSTLCGTYQGEVHGVTLGCVDGDPGIELGMHIYVGSKASWETIGGDVPQYQEGPQDQGGTQDQEG</sequence>
<dbReference type="Pfam" id="PF04828">
    <property type="entry name" value="GFA"/>
    <property type="match status" value="1"/>
</dbReference>
<evidence type="ECO:0000256" key="1">
    <source>
        <dbReference type="ARBA" id="ARBA00005495"/>
    </source>
</evidence>
<evidence type="ECO:0000256" key="3">
    <source>
        <dbReference type="ARBA" id="ARBA00022833"/>
    </source>
</evidence>